<name>A0AAW1XRJ3_RUBAR</name>
<comment type="caution">
    <text evidence="1">The sequence shown here is derived from an EMBL/GenBank/DDBJ whole genome shotgun (WGS) entry which is preliminary data.</text>
</comment>
<protein>
    <recommendedName>
        <fullName evidence="3">AUGMIN subunit 4</fullName>
    </recommendedName>
</protein>
<dbReference type="Proteomes" id="UP001457282">
    <property type="component" value="Unassembled WGS sequence"/>
</dbReference>
<keyword evidence="2" id="KW-1185">Reference proteome</keyword>
<dbReference type="AlphaFoldDB" id="A0AAW1XRJ3"/>
<reference evidence="1 2" key="1">
    <citation type="journal article" date="2023" name="G3 (Bethesda)">
        <title>A chromosome-length genome assembly and annotation of blackberry (Rubus argutus, cv. 'Hillquist').</title>
        <authorList>
            <person name="Bruna T."/>
            <person name="Aryal R."/>
            <person name="Dudchenko O."/>
            <person name="Sargent D.J."/>
            <person name="Mead D."/>
            <person name="Buti M."/>
            <person name="Cavallini A."/>
            <person name="Hytonen T."/>
            <person name="Andres J."/>
            <person name="Pham M."/>
            <person name="Weisz D."/>
            <person name="Mascagni F."/>
            <person name="Usai G."/>
            <person name="Natali L."/>
            <person name="Bassil N."/>
            <person name="Fernandez G.E."/>
            <person name="Lomsadze A."/>
            <person name="Armour M."/>
            <person name="Olukolu B."/>
            <person name="Poorten T."/>
            <person name="Britton C."/>
            <person name="Davik J."/>
            <person name="Ashrafi H."/>
            <person name="Aiden E.L."/>
            <person name="Borodovsky M."/>
            <person name="Worthington M."/>
        </authorList>
    </citation>
    <scope>NUCLEOTIDE SEQUENCE [LARGE SCALE GENOMIC DNA]</scope>
    <source>
        <strain evidence="1">PI 553951</strain>
    </source>
</reference>
<evidence type="ECO:0008006" key="3">
    <source>
        <dbReference type="Google" id="ProtNLM"/>
    </source>
</evidence>
<dbReference type="Pfam" id="PF14735">
    <property type="entry name" value="HAUS4"/>
    <property type="match status" value="1"/>
</dbReference>
<dbReference type="GO" id="GO:0070652">
    <property type="term" value="C:HAUS complex"/>
    <property type="evidence" value="ECO:0007669"/>
    <property type="project" value="InterPro"/>
</dbReference>
<dbReference type="InterPro" id="IPR029327">
    <property type="entry name" value="HAUS4"/>
</dbReference>
<sequence>MVKELQLQGQCLPPDVSQLIDQLERHCLAPDGSLVSKSTYYDLQLAREEMSRERLRYLEAMAIYSEAIAMVEDYHQGWGNPPQMYETLEHLMIIAEAAQRLRLPLLSKDGNIHEEEIEQSSILSRSSFDSTTTSFTISSTSTSPNYAAVTSTISAANNHLSLSATEVEEPGVGGVPNCFLGITPAYLWKTQLQQTPFDMDMTEYQLSLSDEIEGRLKVKCDMLADAFIMDDIDSSSGQQNTCDLPERVKLITEEMEREEAALHEDLYSADRRFSEYYNVLEQILEVLIKLVRDLKLQNQHKFDELQKLFLCKRCETIDAKLRSLEYGLLRDTYSKDSVPALHKIRKYLHDATKEASITHDIAVTRLHEYQGVDGHFNEIARQYHDIVQKLENMQWTIQQVEMDLKRLPNA</sequence>
<dbReference type="PANTHER" id="PTHR16219">
    <property type="entry name" value="AUGMIN SUBUNIT 4 FAMILY MEMBER"/>
    <property type="match status" value="1"/>
</dbReference>
<dbReference type="GO" id="GO:0051225">
    <property type="term" value="P:spindle assembly"/>
    <property type="evidence" value="ECO:0007669"/>
    <property type="project" value="InterPro"/>
</dbReference>
<dbReference type="GO" id="GO:0051011">
    <property type="term" value="F:microtubule minus-end binding"/>
    <property type="evidence" value="ECO:0007669"/>
    <property type="project" value="TreeGrafter"/>
</dbReference>
<evidence type="ECO:0000313" key="1">
    <source>
        <dbReference type="EMBL" id="KAK9938534.1"/>
    </source>
</evidence>
<proteinExistence type="predicted"/>
<organism evidence="1 2">
    <name type="scientific">Rubus argutus</name>
    <name type="common">Southern blackberry</name>
    <dbReference type="NCBI Taxonomy" id="59490"/>
    <lineage>
        <taxon>Eukaryota</taxon>
        <taxon>Viridiplantae</taxon>
        <taxon>Streptophyta</taxon>
        <taxon>Embryophyta</taxon>
        <taxon>Tracheophyta</taxon>
        <taxon>Spermatophyta</taxon>
        <taxon>Magnoliopsida</taxon>
        <taxon>eudicotyledons</taxon>
        <taxon>Gunneridae</taxon>
        <taxon>Pentapetalae</taxon>
        <taxon>rosids</taxon>
        <taxon>fabids</taxon>
        <taxon>Rosales</taxon>
        <taxon>Rosaceae</taxon>
        <taxon>Rosoideae</taxon>
        <taxon>Rosoideae incertae sedis</taxon>
        <taxon>Rubus</taxon>
    </lineage>
</organism>
<gene>
    <name evidence="1" type="ORF">M0R45_015264</name>
</gene>
<accession>A0AAW1XRJ3</accession>
<dbReference type="PANTHER" id="PTHR16219:SF1">
    <property type="entry name" value="HAUS AUGMIN-LIKE COMPLEX SUBUNIT 4"/>
    <property type="match status" value="1"/>
</dbReference>
<dbReference type="EMBL" id="JBEDUW010000003">
    <property type="protein sequence ID" value="KAK9938534.1"/>
    <property type="molecule type" value="Genomic_DNA"/>
</dbReference>
<evidence type="ECO:0000313" key="2">
    <source>
        <dbReference type="Proteomes" id="UP001457282"/>
    </source>
</evidence>